<sequence>MSQEHEGGVGSEMMRTASGSGCSACHSAGRSLARRGRSLGQEQHSADERSQTADSTAAAGMAEAETRQRLLRTAKKEVGVTHHHNTSRLEAERMRG</sequence>
<feature type="compositionally biased region" description="Low complexity" evidence="1">
    <location>
        <begin position="17"/>
        <end position="31"/>
    </location>
</feature>
<keyword evidence="3" id="KW-1185">Reference proteome</keyword>
<feature type="compositionally biased region" description="Basic and acidic residues" evidence="1">
    <location>
        <begin position="64"/>
        <end position="80"/>
    </location>
</feature>
<evidence type="ECO:0000313" key="2">
    <source>
        <dbReference type="EMBL" id="TNN34969.1"/>
    </source>
</evidence>
<protein>
    <submittedName>
        <fullName evidence="2">Uncharacterized protein</fullName>
    </submittedName>
</protein>
<accession>A0A4Z2F1F4</accession>
<feature type="region of interest" description="Disordered" evidence="1">
    <location>
        <begin position="1"/>
        <end position="96"/>
    </location>
</feature>
<reference evidence="2 3" key="1">
    <citation type="submission" date="2019-03" db="EMBL/GenBank/DDBJ databases">
        <title>First draft genome of Liparis tanakae, snailfish: a comprehensive survey of snailfish specific genes.</title>
        <authorList>
            <person name="Kim W."/>
            <person name="Song I."/>
            <person name="Jeong J.-H."/>
            <person name="Kim D."/>
            <person name="Kim S."/>
            <person name="Ryu S."/>
            <person name="Song J.Y."/>
            <person name="Lee S.K."/>
        </authorList>
    </citation>
    <scope>NUCLEOTIDE SEQUENCE [LARGE SCALE GENOMIC DNA]</scope>
    <source>
        <tissue evidence="2">Muscle</tissue>
    </source>
</reference>
<comment type="caution">
    <text evidence="2">The sequence shown here is derived from an EMBL/GenBank/DDBJ whole genome shotgun (WGS) entry which is preliminary data.</text>
</comment>
<organism evidence="2 3">
    <name type="scientific">Liparis tanakae</name>
    <name type="common">Tanaka's snailfish</name>
    <dbReference type="NCBI Taxonomy" id="230148"/>
    <lineage>
        <taxon>Eukaryota</taxon>
        <taxon>Metazoa</taxon>
        <taxon>Chordata</taxon>
        <taxon>Craniata</taxon>
        <taxon>Vertebrata</taxon>
        <taxon>Euteleostomi</taxon>
        <taxon>Actinopterygii</taxon>
        <taxon>Neopterygii</taxon>
        <taxon>Teleostei</taxon>
        <taxon>Neoteleostei</taxon>
        <taxon>Acanthomorphata</taxon>
        <taxon>Eupercaria</taxon>
        <taxon>Perciformes</taxon>
        <taxon>Cottioidei</taxon>
        <taxon>Cottales</taxon>
        <taxon>Liparidae</taxon>
        <taxon>Liparis</taxon>
    </lineage>
</organism>
<dbReference type="AlphaFoldDB" id="A0A4Z2F1F4"/>
<dbReference type="Proteomes" id="UP000314294">
    <property type="component" value="Unassembled WGS sequence"/>
</dbReference>
<feature type="compositionally biased region" description="Basic and acidic residues" evidence="1">
    <location>
        <begin position="87"/>
        <end position="96"/>
    </location>
</feature>
<evidence type="ECO:0000256" key="1">
    <source>
        <dbReference type="SAM" id="MobiDB-lite"/>
    </source>
</evidence>
<proteinExistence type="predicted"/>
<evidence type="ECO:0000313" key="3">
    <source>
        <dbReference type="Proteomes" id="UP000314294"/>
    </source>
</evidence>
<dbReference type="EMBL" id="SRLO01001857">
    <property type="protein sequence ID" value="TNN34969.1"/>
    <property type="molecule type" value="Genomic_DNA"/>
</dbReference>
<name>A0A4Z2F1F4_9TELE</name>
<gene>
    <name evidence="2" type="ORF">EYF80_054871</name>
</gene>